<accession>A0ABR7VDF6</accession>
<dbReference type="EMBL" id="JABTCG010000004">
    <property type="protein sequence ID" value="MBD0851388.1"/>
    <property type="molecule type" value="Genomic_DNA"/>
</dbReference>
<dbReference type="Pfam" id="PF14054">
    <property type="entry name" value="DUF4249"/>
    <property type="match status" value="1"/>
</dbReference>
<proteinExistence type="predicted"/>
<dbReference type="Proteomes" id="UP000598350">
    <property type="component" value="Unassembled WGS sequence"/>
</dbReference>
<evidence type="ECO:0000313" key="2">
    <source>
        <dbReference type="Proteomes" id="UP000598350"/>
    </source>
</evidence>
<name>A0ABR7VDF6_9FLAO</name>
<gene>
    <name evidence="1" type="ORF">HPE63_11980</name>
</gene>
<dbReference type="PROSITE" id="PS51257">
    <property type="entry name" value="PROKAR_LIPOPROTEIN"/>
    <property type="match status" value="1"/>
</dbReference>
<comment type="caution">
    <text evidence="1">The sequence shown here is derived from an EMBL/GenBank/DDBJ whole genome shotgun (WGS) entry which is preliminary data.</text>
</comment>
<sequence>MTKIATYRPCKLSSKIILFSFLLFLIGCVEPYEGEVADYEDVLVVNANLTNEFTRHEVRLTRSYRFEEDGPRAESNANVMIIGDDGSLFAFEETDPGTYLTLETFAAQPDIAYSLSIETENGNSYASDAMQLPSMTTIENLYAELTTNDDGEDGIGIFVDSYDPGSQSKFYRFEFEETYKIIVPFWSPFDAVVVSEGEDTFSLNVILREREEQVCYGTDSAKEILIQSTLGLAEDRITRFNVRFIKSDNYIISHRYSILVRQHVQNPESFAYYETLRGLSKSAENIFSEDQPGFLGGNISATDGSGENVAGFFEVSTVNQKRIFFDYEDFYLEEEKPPHKTACLFAAPTTSGRLGERELLNAIYEDRLRFYDYNRNPTPAIGSGPFLMVRPECGDCTVLGSNKVPDFWEE</sequence>
<protein>
    <submittedName>
        <fullName evidence="1">DUF4249 domain-containing protein</fullName>
    </submittedName>
</protein>
<keyword evidence="2" id="KW-1185">Reference proteome</keyword>
<reference evidence="1 2" key="1">
    <citation type="submission" date="2020-05" db="EMBL/GenBank/DDBJ databases">
        <title>The draft genome sequence of Maribacter arenosus CAU 1321.</title>
        <authorList>
            <person name="Mu L."/>
        </authorList>
    </citation>
    <scope>NUCLEOTIDE SEQUENCE [LARGE SCALE GENOMIC DNA]</scope>
    <source>
        <strain evidence="1 2">CAU 1321</strain>
    </source>
</reference>
<evidence type="ECO:0000313" key="1">
    <source>
        <dbReference type="EMBL" id="MBD0851388.1"/>
    </source>
</evidence>
<organism evidence="1 2">
    <name type="scientific">Maribacter arenosus</name>
    <dbReference type="NCBI Taxonomy" id="1854708"/>
    <lineage>
        <taxon>Bacteria</taxon>
        <taxon>Pseudomonadati</taxon>
        <taxon>Bacteroidota</taxon>
        <taxon>Flavobacteriia</taxon>
        <taxon>Flavobacteriales</taxon>
        <taxon>Flavobacteriaceae</taxon>
        <taxon>Maribacter</taxon>
    </lineage>
</organism>
<dbReference type="RefSeq" id="WP_188314509.1">
    <property type="nucleotide sequence ID" value="NZ_JABTCG010000004.1"/>
</dbReference>
<dbReference type="InterPro" id="IPR025345">
    <property type="entry name" value="DUF4249"/>
</dbReference>